<accession>A0A317DI09</accession>
<dbReference type="NCBIfam" id="TIGR00350">
    <property type="entry name" value="lytR_cpsA_psr"/>
    <property type="match status" value="1"/>
</dbReference>
<gene>
    <name evidence="5" type="ORF">DKT69_17095</name>
</gene>
<dbReference type="OrthoDB" id="5171929at2"/>
<evidence type="ECO:0000313" key="5">
    <source>
        <dbReference type="EMBL" id="PWR14311.1"/>
    </source>
</evidence>
<dbReference type="EMBL" id="QGKS01000239">
    <property type="protein sequence ID" value="PWR14311.1"/>
    <property type="molecule type" value="Genomic_DNA"/>
</dbReference>
<keyword evidence="3" id="KW-0812">Transmembrane</keyword>
<dbReference type="Pfam" id="PF03816">
    <property type="entry name" value="LytR_cpsA_psr"/>
    <property type="match status" value="1"/>
</dbReference>
<comment type="caution">
    <text evidence="5">The sequence shown here is derived from an EMBL/GenBank/DDBJ whole genome shotgun (WGS) entry which is preliminary data.</text>
</comment>
<keyword evidence="3" id="KW-0472">Membrane</keyword>
<proteinExistence type="inferred from homology"/>
<comment type="similarity">
    <text evidence="1">Belongs to the LytR/CpsA/Psr (LCP) family.</text>
</comment>
<dbReference type="PANTHER" id="PTHR33392:SF6">
    <property type="entry name" value="POLYISOPRENYL-TEICHOIC ACID--PEPTIDOGLYCAN TEICHOIC ACID TRANSFERASE TAGU"/>
    <property type="match status" value="1"/>
</dbReference>
<name>A0A317DI09_9ACTN</name>
<evidence type="ECO:0000256" key="3">
    <source>
        <dbReference type="SAM" id="Phobius"/>
    </source>
</evidence>
<organism evidence="5 6">
    <name type="scientific">Micromonospora sicca</name>
    <dbReference type="NCBI Taxonomy" id="2202420"/>
    <lineage>
        <taxon>Bacteria</taxon>
        <taxon>Bacillati</taxon>
        <taxon>Actinomycetota</taxon>
        <taxon>Actinomycetes</taxon>
        <taxon>Micromonosporales</taxon>
        <taxon>Micromonosporaceae</taxon>
        <taxon>Micromonospora</taxon>
    </lineage>
</organism>
<dbReference type="InterPro" id="IPR004474">
    <property type="entry name" value="LytR_CpsA_psr"/>
</dbReference>
<evidence type="ECO:0000313" key="6">
    <source>
        <dbReference type="Proteomes" id="UP000246050"/>
    </source>
</evidence>
<reference evidence="5 6" key="1">
    <citation type="submission" date="2018-05" db="EMBL/GenBank/DDBJ databases">
        <title>Micromonosporas from Atacama Desert.</title>
        <authorList>
            <person name="Carro L."/>
            <person name="Golinska P."/>
            <person name="Klenk H.-P."/>
            <person name="Goodfellow M."/>
        </authorList>
    </citation>
    <scope>NUCLEOTIDE SEQUENCE [LARGE SCALE GENOMIC DNA]</scope>
    <source>
        <strain evidence="5 6">4G51</strain>
    </source>
</reference>
<dbReference type="InterPro" id="IPR050922">
    <property type="entry name" value="LytR/CpsA/Psr_CW_biosynth"/>
</dbReference>
<protein>
    <submittedName>
        <fullName evidence="5">Transcriptional regulator</fullName>
    </submittedName>
</protein>
<evidence type="ECO:0000259" key="4">
    <source>
        <dbReference type="Pfam" id="PF03816"/>
    </source>
</evidence>
<sequence length="352" mass="38156">MSDVLSPLVPDSSEPKTRGRRPLKRWQKALIVLLSLVLIGGICGGASALLLIGRYEGKTHHEDILGPIAAPKDEQRWKSGPLDLLLLGSDSREGEPDEGRFGGQRSDTIMLVHLSKNLDRATIVSIPRDSYVYVPPAKGWNGGMNKLNAAFAFGGAPHAAKTITQLTGVKFDGAMIANFASIHKMVEAVDGVRVCIPYTVRSTFSDKVWEKGCHQLDGAAAEEFMRQRKAVPGGDFGRIHDQQLVVKAITEKVAAEGMLQNPLRLDELLVTAADALTIDRSLDLRELALVARDIRPANIKFATVPYTSASLKTHAGSAVKLDDAKAKEMFAAVRDDTIQEWLAAHPQKVPGS</sequence>
<keyword evidence="3" id="KW-1133">Transmembrane helix</keyword>
<dbReference type="Gene3D" id="3.40.630.190">
    <property type="entry name" value="LCP protein"/>
    <property type="match status" value="1"/>
</dbReference>
<evidence type="ECO:0000256" key="2">
    <source>
        <dbReference type="SAM" id="MobiDB-lite"/>
    </source>
</evidence>
<feature type="region of interest" description="Disordered" evidence="2">
    <location>
        <begin position="1"/>
        <end position="20"/>
    </location>
</feature>
<dbReference type="AlphaFoldDB" id="A0A317DI09"/>
<feature type="transmembrane region" description="Helical" evidence="3">
    <location>
        <begin position="30"/>
        <end position="52"/>
    </location>
</feature>
<evidence type="ECO:0000256" key="1">
    <source>
        <dbReference type="ARBA" id="ARBA00006068"/>
    </source>
</evidence>
<dbReference type="Proteomes" id="UP000246050">
    <property type="component" value="Unassembled WGS sequence"/>
</dbReference>
<dbReference type="PANTHER" id="PTHR33392">
    <property type="entry name" value="POLYISOPRENYL-TEICHOIC ACID--PEPTIDOGLYCAN TEICHOIC ACID TRANSFERASE TAGU"/>
    <property type="match status" value="1"/>
</dbReference>
<feature type="domain" description="Cell envelope-related transcriptional attenuator" evidence="4">
    <location>
        <begin position="105"/>
        <end position="254"/>
    </location>
</feature>